<dbReference type="InterPro" id="IPR017900">
    <property type="entry name" value="4Fe4S_Fe_S_CS"/>
</dbReference>
<dbReference type="PROSITE" id="PS51379">
    <property type="entry name" value="4FE4S_FER_2"/>
    <property type="match status" value="2"/>
</dbReference>
<dbReference type="InterPro" id="IPR007525">
    <property type="entry name" value="FrhB_FdhB_C"/>
</dbReference>
<dbReference type="InterPro" id="IPR009051">
    <property type="entry name" value="Helical_ferredxn"/>
</dbReference>
<dbReference type="SUPFAM" id="SSF46548">
    <property type="entry name" value="alpha-helical ferredoxin"/>
    <property type="match status" value="1"/>
</dbReference>
<dbReference type="PROSITE" id="PS00198">
    <property type="entry name" value="4FE4S_FER_1"/>
    <property type="match status" value="1"/>
</dbReference>
<comment type="caution">
    <text evidence="5">The sequence shown here is derived from an EMBL/GenBank/DDBJ whole genome shotgun (WGS) entry which is preliminary data.</text>
</comment>
<keyword evidence="3" id="KW-0411">Iron-sulfur</keyword>
<evidence type="ECO:0000256" key="1">
    <source>
        <dbReference type="ARBA" id="ARBA00022723"/>
    </source>
</evidence>
<feature type="domain" description="4Fe-4S ferredoxin-type" evidence="4">
    <location>
        <begin position="298"/>
        <end position="328"/>
    </location>
</feature>
<dbReference type="GO" id="GO:0051536">
    <property type="term" value="F:iron-sulfur cluster binding"/>
    <property type="evidence" value="ECO:0007669"/>
    <property type="project" value="UniProtKB-KW"/>
</dbReference>
<keyword evidence="1" id="KW-0479">Metal-binding</keyword>
<dbReference type="InterPro" id="IPR017896">
    <property type="entry name" value="4Fe4S_Fe-S-bd"/>
</dbReference>
<protein>
    <recommendedName>
        <fullName evidence="4">4Fe-4S ferredoxin-type domain-containing protein</fullName>
    </recommendedName>
</protein>
<dbReference type="GO" id="GO:0046872">
    <property type="term" value="F:metal ion binding"/>
    <property type="evidence" value="ECO:0007669"/>
    <property type="project" value="UniProtKB-KW"/>
</dbReference>
<gene>
    <name evidence="5" type="ORF">AMJ87_12325</name>
</gene>
<proteinExistence type="predicted"/>
<accession>A0A0S8G8V4</accession>
<name>A0A0S8G8V4_UNCW3</name>
<organism evidence="5 6">
    <name type="scientific">candidate division WOR_3 bacterium SM23_60</name>
    <dbReference type="NCBI Taxonomy" id="1703780"/>
    <lineage>
        <taxon>Bacteria</taxon>
        <taxon>Bacteria division WOR-3</taxon>
    </lineage>
</organism>
<dbReference type="AlphaFoldDB" id="A0A0S8G8V4"/>
<dbReference type="Gene3D" id="1.10.1060.10">
    <property type="entry name" value="Alpha-helical ferredoxin"/>
    <property type="match status" value="1"/>
</dbReference>
<keyword evidence="2" id="KW-0408">Iron</keyword>
<reference evidence="5 6" key="1">
    <citation type="journal article" date="2015" name="Microbiome">
        <title>Genomic resolution of linkages in carbon, nitrogen, and sulfur cycling among widespread estuary sediment bacteria.</title>
        <authorList>
            <person name="Baker B.J."/>
            <person name="Lazar C.S."/>
            <person name="Teske A.P."/>
            <person name="Dick G.J."/>
        </authorList>
    </citation>
    <scope>NUCLEOTIDE SEQUENCE [LARGE SCALE GENOMIC DNA]</scope>
    <source>
        <strain evidence="5">SM23_60</strain>
    </source>
</reference>
<sequence>MVKTLKIQKPPDDAIRDVLTRLFDANSIGGVFALTKKRENTYAYSLITKKELLTTIVPTFPIMPMNAGKMISRLTMVEPPSVPIAVLLRPCELRALYELVKLEQASLDNLLFISFTCGGVLSLKLSTDILAEKTEEYWEKAPSGEPVAGLRESCTMCTAFVPDNADIVVTLIGKDVRQETNFIMNTEKGEKYLEGMNSQYSEQSIESNEIEAVRRKRQAQRESVFAKLKTEELGWNGLINVFGRCINCHACGNACPICYCTLCYVESAEKDTFPLAWERQLRREGSLRIPDDTVMYHLVRMLHMGVMCVGCGMCSDVCPTDIPVASIFTKVGQRMQSIVEYVPGKDLEEAMPLAIVDPEDFEEAESETE</sequence>
<evidence type="ECO:0000256" key="2">
    <source>
        <dbReference type="ARBA" id="ARBA00023004"/>
    </source>
</evidence>
<dbReference type="Proteomes" id="UP000051096">
    <property type="component" value="Unassembled WGS sequence"/>
</dbReference>
<dbReference type="PATRIC" id="fig|1703780.3.peg.2033"/>
<evidence type="ECO:0000259" key="4">
    <source>
        <dbReference type="PROSITE" id="PS51379"/>
    </source>
</evidence>
<dbReference type="Pfam" id="PF04432">
    <property type="entry name" value="FrhB_FdhB_C"/>
    <property type="match status" value="1"/>
</dbReference>
<dbReference type="EMBL" id="LJUO01000182">
    <property type="protein sequence ID" value="KPK68138.1"/>
    <property type="molecule type" value="Genomic_DNA"/>
</dbReference>
<evidence type="ECO:0000256" key="3">
    <source>
        <dbReference type="ARBA" id="ARBA00023014"/>
    </source>
</evidence>
<feature type="domain" description="4Fe-4S ferredoxin-type" evidence="4">
    <location>
        <begin position="235"/>
        <end position="256"/>
    </location>
</feature>
<evidence type="ECO:0000313" key="5">
    <source>
        <dbReference type="EMBL" id="KPK68138.1"/>
    </source>
</evidence>
<evidence type="ECO:0000313" key="6">
    <source>
        <dbReference type="Proteomes" id="UP000051096"/>
    </source>
</evidence>